<dbReference type="Proteomes" id="UP001260959">
    <property type="component" value="Unassembled WGS sequence"/>
</dbReference>
<organism evidence="1 2">
    <name type="scientific">Chryseobacterium metallicongregator</name>
    <dbReference type="NCBI Taxonomy" id="3073042"/>
    <lineage>
        <taxon>Bacteria</taxon>
        <taxon>Pseudomonadati</taxon>
        <taxon>Bacteroidota</taxon>
        <taxon>Flavobacteriia</taxon>
        <taxon>Flavobacteriales</taxon>
        <taxon>Weeksellaceae</taxon>
        <taxon>Chryseobacterium group</taxon>
        <taxon>Chryseobacterium</taxon>
    </lineage>
</organism>
<name>A0ABU1E588_9FLAO</name>
<evidence type="ECO:0000313" key="2">
    <source>
        <dbReference type="Proteomes" id="UP001260959"/>
    </source>
</evidence>
<evidence type="ECO:0000313" key="1">
    <source>
        <dbReference type="EMBL" id="MDR4952964.1"/>
    </source>
</evidence>
<dbReference type="RefSeq" id="WP_309522327.1">
    <property type="nucleotide sequence ID" value="NZ_JAVIXS010000008.1"/>
</dbReference>
<protein>
    <submittedName>
        <fullName evidence="1">Uncharacterized protein</fullName>
    </submittedName>
</protein>
<reference evidence="1 2" key="1">
    <citation type="submission" date="2023-08" db="EMBL/GenBank/DDBJ databases">
        <authorList>
            <person name="Maltman C."/>
        </authorList>
    </citation>
    <scope>NUCLEOTIDE SEQUENCE [LARGE SCALE GENOMIC DNA]</scope>
    <source>
        <strain evidence="1 2">ES2</strain>
    </source>
</reference>
<proteinExistence type="predicted"/>
<accession>A0ABU1E588</accession>
<keyword evidence="2" id="KW-1185">Reference proteome</keyword>
<dbReference type="EMBL" id="JAVIXS010000008">
    <property type="protein sequence ID" value="MDR4952964.1"/>
    <property type="molecule type" value="Genomic_DNA"/>
</dbReference>
<gene>
    <name evidence="1" type="ORF">REB14_12345</name>
</gene>
<sequence>MNFHLAGFYGNRLLSIHLYSHRVIPQKSQLLYKSLKGSKMTV</sequence>
<comment type="caution">
    <text evidence="1">The sequence shown here is derived from an EMBL/GenBank/DDBJ whole genome shotgun (WGS) entry which is preliminary data.</text>
</comment>